<dbReference type="AlphaFoldDB" id="A0AA36HGC5"/>
<dbReference type="Pfam" id="PF00536">
    <property type="entry name" value="SAM_1"/>
    <property type="match status" value="2"/>
</dbReference>
<dbReference type="PROSITE" id="PS50088">
    <property type="entry name" value="ANK_REPEAT"/>
    <property type="match status" value="3"/>
</dbReference>
<keyword evidence="10" id="KW-1185">Reference proteome</keyword>
<dbReference type="InterPro" id="IPR033635">
    <property type="entry name" value="ANKS1/Caskin"/>
</dbReference>
<feature type="region of interest" description="Disordered" evidence="6">
    <location>
        <begin position="817"/>
        <end position="846"/>
    </location>
</feature>
<evidence type="ECO:0000259" key="7">
    <source>
        <dbReference type="PROSITE" id="PS50002"/>
    </source>
</evidence>
<evidence type="ECO:0000256" key="4">
    <source>
        <dbReference type="PROSITE-ProRule" id="PRU00023"/>
    </source>
</evidence>
<evidence type="ECO:0000313" key="10">
    <source>
        <dbReference type="Proteomes" id="UP001176961"/>
    </source>
</evidence>
<evidence type="ECO:0000256" key="1">
    <source>
        <dbReference type="ARBA" id="ARBA00022443"/>
    </source>
</evidence>
<dbReference type="Pfam" id="PF12796">
    <property type="entry name" value="Ank_2"/>
    <property type="match status" value="2"/>
</dbReference>
<evidence type="ECO:0008006" key="11">
    <source>
        <dbReference type="Google" id="ProtNLM"/>
    </source>
</evidence>
<organism evidence="9 10">
    <name type="scientific">Cylicocyclus nassatus</name>
    <name type="common">Nematode worm</name>
    <dbReference type="NCBI Taxonomy" id="53992"/>
    <lineage>
        <taxon>Eukaryota</taxon>
        <taxon>Metazoa</taxon>
        <taxon>Ecdysozoa</taxon>
        <taxon>Nematoda</taxon>
        <taxon>Chromadorea</taxon>
        <taxon>Rhabditida</taxon>
        <taxon>Rhabditina</taxon>
        <taxon>Rhabditomorpha</taxon>
        <taxon>Strongyloidea</taxon>
        <taxon>Strongylidae</taxon>
        <taxon>Cylicocyclus</taxon>
    </lineage>
</organism>
<dbReference type="SMART" id="SM00248">
    <property type="entry name" value="ANK"/>
    <property type="match status" value="6"/>
</dbReference>
<feature type="domain" description="SH3" evidence="7">
    <location>
        <begin position="262"/>
        <end position="328"/>
    </location>
</feature>
<accession>A0AA36HGC5</accession>
<dbReference type="Pfam" id="PF07653">
    <property type="entry name" value="SH3_2"/>
    <property type="match status" value="1"/>
</dbReference>
<feature type="compositionally biased region" description="Pro residues" evidence="6">
    <location>
        <begin position="728"/>
        <end position="743"/>
    </location>
</feature>
<dbReference type="SMART" id="SM00454">
    <property type="entry name" value="SAM"/>
    <property type="match status" value="2"/>
</dbReference>
<dbReference type="SUPFAM" id="SSF48403">
    <property type="entry name" value="Ankyrin repeat"/>
    <property type="match status" value="1"/>
</dbReference>
<evidence type="ECO:0000313" key="9">
    <source>
        <dbReference type="EMBL" id="CAJ0609428.1"/>
    </source>
</evidence>
<feature type="region of interest" description="Disordered" evidence="6">
    <location>
        <begin position="717"/>
        <end position="796"/>
    </location>
</feature>
<feature type="domain" description="SAM" evidence="8">
    <location>
        <begin position="631"/>
        <end position="690"/>
    </location>
</feature>
<feature type="compositionally biased region" description="Low complexity" evidence="6">
    <location>
        <begin position="461"/>
        <end position="514"/>
    </location>
</feature>
<feature type="compositionally biased region" description="Polar residues" evidence="6">
    <location>
        <begin position="892"/>
        <end position="902"/>
    </location>
</feature>
<dbReference type="EMBL" id="CATQJL010000326">
    <property type="protein sequence ID" value="CAJ0609428.1"/>
    <property type="molecule type" value="Genomic_DNA"/>
</dbReference>
<dbReference type="InterPro" id="IPR002110">
    <property type="entry name" value="Ankyrin_rpt"/>
</dbReference>
<dbReference type="SUPFAM" id="SSF50044">
    <property type="entry name" value="SH3-domain"/>
    <property type="match status" value="1"/>
</dbReference>
<feature type="repeat" description="ANK" evidence="4">
    <location>
        <begin position="202"/>
        <end position="231"/>
    </location>
</feature>
<evidence type="ECO:0000259" key="8">
    <source>
        <dbReference type="PROSITE" id="PS50105"/>
    </source>
</evidence>
<dbReference type="Proteomes" id="UP001176961">
    <property type="component" value="Unassembled WGS sequence"/>
</dbReference>
<dbReference type="Gene3D" id="1.10.150.50">
    <property type="entry name" value="Transcription Factor, Ets-1"/>
    <property type="match status" value="2"/>
</dbReference>
<dbReference type="PROSITE" id="PS50105">
    <property type="entry name" value="SAM_DOMAIN"/>
    <property type="match status" value="2"/>
</dbReference>
<dbReference type="Gene3D" id="1.25.40.20">
    <property type="entry name" value="Ankyrin repeat-containing domain"/>
    <property type="match status" value="2"/>
</dbReference>
<dbReference type="InterPro" id="IPR035498">
    <property type="entry name" value="Caskin1/2_SAM_2"/>
</dbReference>
<dbReference type="InterPro" id="IPR036028">
    <property type="entry name" value="SH3-like_dom_sf"/>
</dbReference>
<evidence type="ECO:0000256" key="3">
    <source>
        <dbReference type="ARBA" id="ARBA00023043"/>
    </source>
</evidence>
<feature type="region of interest" description="Disordered" evidence="6">
    <location>
        <begin position="449"/>
        <end position="526"/>
    </location>
</feature>
<dbReference type="Gene3D" id="2.30.30.40">
    <property type="entry name" value="SH3 Domains"/>
    <property type="match status" value="1"/>
</dbReference>
<dbReference type="InterPro" id="IPR001660">
    <property type="entry name" value="SAM"/>
</dbReference>
<gene>
    <name evidence="9" type="ORF">CYNAS_LOCUS21411</name>
</gene>
<sequence length="966" mass="104169">MSGRKILRRFSSSISDLLAIQKRTNVDENDNGTALHRAVQMGNAIMAKGLLDNRSVWVDEEDGHGKTALHYSVEQNSTELIEVLIAGGANVDCVDFQGTSACHLACKEGSVDAFEILMIHRADAFCIDKLGKTPFDLACEFGKERMVDYMLKSMEDLSILRHAGEAHKASALHLAARNGHTHIVCKLLEYGWDVNRTTALGSALHEAAGYGRAQVVRFLLHAGINASLTNAAGLTASEYAKKNAHRNPITIKEIRFLLKECKNFVYGEAIEQHRGVRADELSFDVGDLVLIVDRRHSPEGKWKGVVFGQKGNSRSGHFHSSAVKIIDKPESVISMSSRVAVAPFQSSAPLTGRQAKKVNVPVVPDMSMVDRKYEDVNRNVRSNLSCRSMASPSQLSDDRCSSDSANCNRTSRPPIVGTNSSSSFASYGTEVGHLLGTKNGGMASLAYPSTSVLPDPSHRISTGSNSSQGSSGFESMKSHGTTSASSSSSSFHTSSLLTPSHTDSPPSRISVHSSGSGGSGSSSLASSSVDALDESFYSSASEAPVNVTQMVAKGVPEAEILAIWLDKIGMAEYLALFLTQGYDLSSIARITPEDLLTLGITNPAHRKRLMTDIHSWQITDSWPSVPPQGGLSEWLTLLALPEYISVFDSQGYDTVQEVMNLSWEDFEDIGVKRLGHLKRLGLAIKKLKDYRRSMNNPVDPVANASKVHPVQVPSPMLSARSVASPQEQPVPPSRRNDPPPPAPSSLYRTKANLNGNIDYISYSRGSKNPPAPPSRASEESSGTYSELRRTSKGSYDPIFDKIEPIRLNLVSTGKILSEASRERDTPSSLGAPNADCPPPPAPLHCEGSIRRLQHAFQSSAGSSGGSSSSLEQLPFANENCGTIKSREESARKSSISQPQTPRKSLPMKIPDCSASSCEKSAHPVGPNGNVLSDIGFMLQNLTDELDAMLDPAKPTVKMPPLFPVPK</sequence>
<dbReference type="CDD" id="cd00174">
    <property type="entry name" value="SH3"/>
    <property type="match status" value="1"/>
</dbReference>
<dbReference type="SUPFAM" id="SSF47769">
    <property type="entry name" value="SAM/Pointed domain"/>
    <property type="match status" value="2"/>
</dbReference>
<reference evidence="9" key="1">
    <citation type="submission" date="2023-07" db="EMBL/GenBank/DDBJ databases">
        <authorList>
            <consortium name="CYATHOMIX"/>
        </authorList>
    </citation>
    <scope>NUCLEOTIDE SEQUENCE</scope>
    <source>
        <strain evidence="9">N/A</strain>
    </source>
</reference>
<dbReference type="PANTHER" id="PTHR24174">
    <property type="entry name" value="ANKYRIN REPEAT AND STERILE ALPHA MOTIF DOMAIN-CONTAINING PROTEIN 1"/>
    <property type="match status" value="1"/>
</dbReference>
<keyword evidence="2" id="KW-0677">Repeat</keyword>
<keyword evidence="1 5" id="KW-0728">SH3 domain</keyword>
<dbReference type="CDD" id="cd09497">
    <property type="entry name" value="SAM_caskin1_2_repeat1"/>
    <property type="match status" value="1"/>
</dbReference>
<feature type="repeat" description="ANK" evidence="4">
    <location>
        <begin position="167"/>
        <end position="199"/>
    </location>
</feature>
<dbReference type="InterPro" id="IPR035497">
    <property type="entry name" value="Caskin1/2_SAM_1"/>
</dbReference>
<feature type="region of interest" description="Disordered" evidence="6">
    <location>
        <begin position="387"/>
        <end position="421"/>
    </location>
</feature>
<dbReference type="InterPro" id="IPR036770">
    <property type="entry name" value="Ankyrin_rpt-contain_sf"/>
</dbReference>
<dbReference type="InterPro" id="IPR013761">
    <property type="entry name" value="SAM/pointed_sf"/>
</dbReference>
<feature type="repeat" description="ANK" evidence="4">
    <location>
        <begin position="64"/>
        <end position="96"/>
    </location>
</feature>
<comment type="caution">
    <text evidence="9">The sequence shown here is derived from an EMBL/GenBank/DDBJ whole genome shotgun (WGS) entry which is preliminary data.</text>
</comment>
<dbReference type="PROSITE" id="PS50297">
    <property type="entry name" value="ANK_REP_REGION"/>
    <property type="match status" value="3"/>
</dbReference>
<dbReference type="PANTHER" id="PTHR24174:SF16">
    <property type="entry name" value="CASKIN-2"/>
    <property type="match status" value="1"/>
</dbReference>
<evidence type="ECO:0000256" key="2">
    <source>
        <dbReference type="ARBA" id="ARBA00022737"/>
    </source>
</evidence>
<feature type="region of interest" description="Disordered" evidence="6">
    <location>
        <begin position="884"/>
        <end position="921"/>
    </location>
</feature>
<dbReference type="CDD" id="cd09498">
    <property type="entry name" value="SAM_caskin1_2_repeat2"/>
    <property type="match status" value="1"/>
</dbReference>
<dbReference type="InterPro" id="IPR001452">
    <property type="entry name" value="SH3_domain"/>
</dbReference>
<feature type="domain" description="SAM" evidence="8">
    <location>
        <begin position="556"/>
        <end position="619"/>
    </location>
</feature>
<name>A0AA36HGC5_CYLNA</name>
<proteinExistence type="predicted"/>
<dbReference type="PROSITE" id="PS50002">
    <property type="entry name" value="SH3"/>
    <property type="match status" value="1"/>
</dbReference>
<keyword evidence="3 4" id="KW-0040">ANK repeat</keyword>
<dbReference type="FunFam" id="1.10.150.50:FF:000071">
    <property type="entry name" value="Caskin, isoform D"/>
    <property type="match status" value="1"/>
</dbReference>
<feature type="compositionally biased region" description="Polar residues" evidence="6">
    <location>
        <begin position="402"/>
        <end position="421"/>
    </location>
</feature>
<protein>
    <recommendedName>
        <fullName evidence="11">Caskin-2</fullName>
    </recommendedName>
</protein>
<evidence type="ECO:0000256" key="5">
    <source>
        <dbReference type="PROSITE-ProRule" id="PRU00192"/>
    </source>
</evidence>
<evidence type="ECO:0000256" key="6">
    <source>
        <dbReference type="SAM" id="MobiDB-lite"/>
    </source>
</evidence>
<dbReference type="SMART" id="SM00326">
    <property type="entry name" value="SH3"/>
    <property type="match status" value="1"/>
</dbReference>